<reference evidence="6 7" key="1">
    <citation type="submission" date="2023-03" db="EMBL/GenBank/DDBJ databases">
        <title>Paludisphaera mucosa sp. nov. a novel planctomycete from northern fen.</title>
        <authorList>
            <person name="Ivanova A."/>
        </authorList>
    </citation>
    <scope>NUCLEOTIDE SEQUENCE [LARGE SCALE GENOMIC DNA]</scope>
    <source>
        <strain evidence="6 7">Pla2</strain>
    </source>
</reference>
<protein>
    <recommendedName>
        <fullName evidence="5">7-methyl-GTP pyrophosphatase</fullName>
        <shortName evidence="5">m(7)GTP pyrophosphatase</shortName>
        <ecNumber evidence="5">3.6.1.-</ecNumber>
    </recommendedName>
</protein>
<dbReference type="Gene3D" id="3.90.950.10">
    <property type="match status" value="1"/>
</dbReference>
<keyword evidence="4 5" id="KW-0546">Nucleotide metabolism</keyword>
<evidence type="ECO:0000256" key="2">
    <source>
        <dbReference type="ARBA" id="ARBA00022490"/>
    </source>
</evidence>
<dbReference type="RefSeq" id="WP_277860026.1">
    <property type="nucleotide sequence ID" value="NZ_JARRAG010000001.1"/>
</dbReference>
<dbReference type="InterPro" id="IPR003697">
    <property type="entry name" value="Maf-like"/>
</dbReference>
<evidence type="ECO:0000256" key="5">
    <source>
        <dbReference type="HAMAP-Rule" id="MF_00528"/>
    </source>
</evidence>
<accession>A0ABT6F7W9</accession>
<feature type="site" description="Important for substrate specificity" evidence="5">
    <location>
        <position position="17"/>
    </location>
</feature>
<dbReference type="PIRSF" id="PIRSF006305">
    <property type="entry name" value="Maf"/>
    <property type="match status" value="1"/>
</dbReference>
<dbReference type="HAMAP" id="MF_00528">
    <property type="entry name" value="Maf"/>
    <property type="match status" value="1"/>
</dbReference>
<evidence type="ECO:0000256" key="4">
    <source>
        <dbReference type="ARBA" id="ARBA00023080"/>
    </source>
</evidence>
<comment type="cofactor">
    <cofactor evidence="5">
        <name>a divalent metal cation</name>
        <dbReference type="ChEBI" id="CHEBI:60240"/>
    </cofactor>
</comment>
<dbReference type="CDD" id="cd00555">
    <property type="entry name" value="Maf"/>
    <property type="match status" value="1"/>
</dbReference>
<organism evidence="6 7">
    <name type="scientific">Paludisphaera mucosa</name>
    <dbReference type="NCBI Taxonomy" id="3030827"/>
    <lineage>
        <taxon>Bacteria</taxon>
        <taxon>Pseudomonadati</taxon>
        <taxon>Planctomycetota</taxon>
        <taxon>Planctomycetia</taxon>
        <taxon>Isosphaerales</taxon>
        <taxon>Isosphaeraceae</taxon>
        <taxon>Paludisphaera</taxon>
    </lineage>
</organism>
<evidence type="ECO:0000313" key="7">
    <source>
        <dbReference type="Proteomes" id="UP001216907"/>
    </source>
</evidence>
<comment type="catalytic activity">
    <reaction evidence="5">
        <text>N(7)-methyl-GTP + H2O = N(7)-methyl-GMP + diphosphate + H(+)</text>
        <dbReference type="Rhea" id="RHEA:58744"/>
        <dbReference type="ChEBI" id="CHEBI:15377"/>
        <dbReference type="ChEBI" id="CHEBI:15378"/>
        <dbReference type="ChEBI" id="CHEBI:33019"/>
        <dbReference type="ChEBI" id="CHEBI:58285"/>
        <dbReference type="ChEBI" id="CHEBI:87133"/>
    </reaction>
</comment>
<dbReference type="NCBIfam" id="TIGR00172">
    <property type="entry name" value="maf"/>
    <property type="match status" value="1"/>
</dbReference>
<keyword evidence="2 5" id="KW-0963">Cytoplasm</keyword>
<keyword evidence="7" id="KW-1185">Reference proteome</keyword>
<comment type="function">
    <text evidence="5">Nucleoside triphosphate pyrophosphatase that hydrolyzes 7-methyl-GTP (m(7)GTP). May have a dual role in cell division arrest and in preventing the incorporation of modified nucleotides into cellular nucleic acids.</text>
</comment>
<comment type="similarity">
    <text evidence="5">Belongs to the Maf family. YceF subfamily.</text>
</comment>
<keyword evidence="3 5" id="KW-0378">Hydrolase</keyword>
<dbReference type="Proteomes" id="UP001216907">
    <property type="component" value="Unassembled WGS sequence"/>
</dbReference>
<evidence type="ECO:0000256" key="3">
    <source>
        <dbReference type="ARBA" id="ARBA00022801"/>
    </source>
</evidence>
<dbReference type="InterPro" id="IPR029001">
    <property type="entry name" value="ITPase-like_fam"/>
</dbReference>
<dbReference type="PANTHER" id="PTHR43213:SF10">
    <property type="entry name" value="7-METHYL-GTP PYROPHOSPHATASE"/>
    <property type="match status" value="1"/>
</dbReference>
<dbReference type="SUPFAM" id="SSF52972">
    <property type="entry name" value="ITPase-like"/>
    <property type="match status" value="1"/>
</dbReference>
<comment type="subcellular location">
    <subcellularLocation>
        <location evidence="1 5">Cytoplasm</location>
    </subcellularLocation>
</comment>
<dbReference type="EMBL" id="JARRAG010000001">
    <property type="protein sequence ID" value="MDG3003676.1"/>
    <property type="molecule type" value="Genomic_DNA"/>
</dbReference>
<feature type="site" description="Important for substrate specificity" evidence="5">
    <location>
        <position position="159"/>
    </location>
</feature>
<comment type="caution">
    <text evidence="6">The sequence shown here is derived from an EMBL/GenBank/DDBJ whole genome shotgun (WGS) entry which is preliminary data.</text>
</comment>
<dbReference type="PANTHER" id="PTHR43213">
    <property type="entry name" value="BIFUNCTIONAL DTTP/UTP PYROPHOSPHATASE/METHYLTRANSFERASE PROTEIN-RELATED"/>
    <property type="match status" value="1"/>
</dbReference>
<name>A0ABT6F7W9_9BACT</name>
<evidence type="ECO:0000313" key="6">
    <source>
        <dbReference type="EMBL" id="MDG3003676.1"/>
    </source>
</evidence>
<proteinExistence type="inferred from homology"/>
<feature type="active site" description="Proton acceptor" evidence="5">
    <location>
        <position position="76"/>
    </location>
</feature>
<comment type="caution">
    <text evidence="5">Lacks conserved residue(s) required for the propagation of feature annotation.</text>
</comment>
<sequence length="197" mass="21596">MNASRPAELVLASTSPYRRVLLERLGLPFRCVAPPFDEASLPREGLGPRELAETLALRKAETVRDREPAAVVIGCDQLVSFEGRVFGKPGDAATARDQLEAMSGKTHELITAMAVFASGRVVAHTDVTRLTMRRLDRRAIERYVERDRPLDCAGSYKLEQGGVALFERIASEDHTAITGLPLLALTRILAELGFQTP</sequence>
<feature type="site" description="Important for substrate specificity" evidence="5">
    <location>
        <position position="77"/>
    </location>
</feature>
<evidence type="ECO:0000256" key="1">
    <source>
        <dbReference type="ARBA" id="ARBA00004496"/>
    </source>
</evidence>
<dbReference type="Pfam" id="PF02545">
    <property type="entry name" value="Maf"/>
    <property type="match status" value="1"/>
</dbReference>
<dbReference type="EC" id="3.6.1.-" evidence="5"/>
<gene>
    <name evidence="6" type="ORF">PZE19_07840</name>
</gene>